<dbReference type="AlphaFoldDB" id="A0A450ZGZ4"/>
<dbReference type="InterPro" id="IPR027417">
    <property type="entry name" value="P-loop_NTPase"/>
</dbReference>
<feature type="domain" description="Endonuclease GajA/Old nuclease/RecF-like AAA" evidence="1">
    <location>
        <begin position="1"/>
        <end position="407"/>
    </location>
</feature>
<dbReference type="PANTHER" id="PTHR43581:SF4">
    <property type="entry name" value="ATP_GTP PHOSPHATASE"/>
    <property type="match status" value="1"/>
</dbReference>
<dbReference type="InterPro" id="IPR051396">
    <property type="entry name" value="Bact_Antivir_Def_Nuclease"/>
</dbReference>
<gene>
    <name evidence="3" type="ORF">BECKTUN1418E_GA0071001_10182</name>
    <name evidence="2" type="ORF">BECKTUN1418F_GA0071002_10162</name>
</gene>
<dbReference type="EMBL" id="CAADFY010000016">
    <property type="protein sequence ID" value="VFK53027.1"/>
    <property type="molecule type" value="Genomic_DNA"/>
</dbReference>
<dbReference type="EMBL" id="CAADFV010000018">
    <property type="protein sequence ID" value="VFK53767.1"/>
    <property type="molecule type" value="Genomic_DNA"/>
</dbReference>
<name>A0A450ZGZ4_9GAMM</name>
<evidence type="ECO:0000313" key="3">
    <source>
        <dbReference type="EMBL" id="VFK53767.1"/>
    </source>
</evidence>
<dbReference type="SUPFAM" id="SSF52540">
    <property type="entry name" value="P-loop containing nucleoside triphosphate hydrolases"/>
    <property type="match status" value="1"/>
</dbReference>
<accession>A0A450ZGZ4</accession>
<protein>
    <submittedName>
        <fullName evidence="2">AAA domain-containing protein, putative AbiEii toxin, Type IV TA system</fullName>
    </submittedName>
</protein>
<evidence type="ECO:0000259" key="1">
    <source>
        <dbReference type="Pfam" id="PF13175"/>
    </source>
</evidence>
<evidence type="ECO:0000313" key="2">
    <source>
        <dbReference type="EMBL" id="VFK53027.1"/>
    </source>
</evidence>
<dbReference type="Gene3D" id="3.40.50.300">
    <property type="entry name" value="P-loop containing nucleotide triphosphate hydrolases"/>
    <property type="match status" value="1"/>
</dbReference>
<reference evidence="2" key="1">
    <citation type="submission" date="2019-02" db="EMBL/GenBank/DDBJ databases">
        <authorList>
            <person name="Gruber-Vodicka R. H."/>
            <person name="Seah K. B. B."/>
        </authorList>
    </citation>
    <scope>NUCLEOTIDE SEQUENCE</scope>
    <source>
        <strain evidence="3">BECK_BY2</strain>
        <strain evidence="2">BECK_BY3</strain>
    </source>
</reference>
<dbReference type="InterPro" id="IPR041685">
    <property type="entry name" value="AAA_GajA/Old/RecF-like"/>
</dbReference>
<proteinExistence type="predicted"/>
<organism evidence="2">
    <name type="scientific">Candidatus Kentrum sp. TUN</name>
    <dbReference type="NCBI Taxonomy" id="2126343"/>
    <lineage>
        <taxon>Bacteria</taxon>
        <taxon>Pseudomonadati</taxon>
        <taxon>Pseudomonadota</taxon>
        <taxon>Gammaproteobacteria</taxon>
        <taxon>Candidatus Kentrum</taxon>
    </lineage>
</organism>
<dbReference type="Pfam" id="PF13175">
    <property type="entry name" value="AAA_15"/>
    <property type="match status" value="1"/>
</dbReference>
<sequence>MKIEIHNFGPIHRFDCDLDKDLHLIVGENNIGKSYAITLVYLLLKSLIESGEDFDWDQFRKRQEVMRKDLFGKVSLTTGEEVDISVSLGNSLTDILEDVFLNKFRNYFGGTYNSIDSVINKSSGEEPQVRLLLDEIEVHIGVAEGVFAVKNLVVRKAIKVIFQEKDKPFRLETDKITIYCDKEDYKNLETRFSVLSAFLYHEVLKEVLSKIRSIHYLPASRSGLYQALSAFGQIVAELSKSRAFLKSRIELPGISIPLSDYFLELSEIDPNRKNPENTPIATIAEEIEENILHGKVEFDGRTKKLFYTPDGMALRLDIDATSSMVSELSPIVAFLRHILTQSAKRQRSISSLPPTTLPEGISPKALIFIEEPEAHLHPENQVKLMSAFADLVNTDVKIIITSHSNYLFNKLNNLILEKKVAIESIQASILKPSAMGSEAIALETDKLGILNENFIGVAEELHEEKVDLIHKMNADA</sequence>
<dbReference type="PANTHER" id="PTHR43581">
    <property type="entry name" value="ATP/GTP PHOSPHATASE"/>
    <property type="match status" value="1"/>
</dbReference>